<keyword evidence="1" id="KW-0653">Protein transport</keyword>
<gene>
    <name evidence="3" type="ORF">FEM48_Zijuj04G0054100</name>
</gene>
<dbReference type="GO" id="GO:0015031">
    <property type="term" value="P:protein transport"/>
    <property type="evidence" value="ECO:0007669"/>
    <property type="project" value="UniProtKB-KW"/>
</dbReference>
<dbReference type="PANTHER" id="PTHR12210">
    <property type="entry name" value="DULLARD PROTEIN PHOSPHATASE"/>
    <property type="match status" value="1"/>
</dbReference>
<dbReference type="Gene3D" id="3.40.50.1000">
    <property type="entry name" value="HAD superfamily/HAD-like"/>
    <property type="match status" value="1"/>
</dbReference>
<reference evidence="3" key="1">
    <citation type="journal article" date="2021" name="Front. Plant Sci.">
        <title>Chromosome-Scale Genome Assembly for Chinese Sour Jujube and Insights Into Its Genome Evolution and Domestication Signature.</title>
        <authorList>
            <person name="Shen L.-Y."/>
            <person name="Luo H."/>
            <person name="Wang X.-L."/>
            <person name="Wang X.-M."/>
            <person name="Qiu X.-J."/>
            <person name="Liu H."/>
            <person name="Zhou S.-S."/>
            <person name="Jia K.-H."/>
            <person name="Nie S."/>
            <person name="Bao Y.-T."/>
            <person name="Zhang R.-G."/>
            <person name="Yun Q.-Z."/>
            <person name="Chai Y.-H."/>
            <person name="Lu J.-Y."/>
            <person name="Li Y."/>
            <person name="Zhao S.-W."/>
            <person name="Mao J.-F."/>
            <person name="Jia S.-G."/>
            <person name="Mao Y.-M."/>
        </authorList>
    </citation>
    <scope>NUCLEOTIDE SEQUENCE</scope>
    <source>
        <strain evidence="3">AT0</strain>
        <tissue evidence="3">Leaf</tissue>
    </source>
</reference>
<name>A0A978VI19_ZIZJJ</name>
<evidence type="ECO:0000313" key="4">
    <source>
        <dbReference type="Proteomes" id="UP000813462"/>
    </source>
</evidence>
<dbReference type="PROSITE" id="PS50969">
    <property type="entry name" value="FCP1"/>
    <property type="match status" value="1"/>
</dbReference>
<dbReference type="InterPro" id="IPR050365">
    <property type="entry name" value="TIM50"/>
</dbReference>
<dbReference type="SMART" id="SM00577">
    <property type="entry name" value="CPDc"/>
    <property type="match status" value="1"/>
</dbReference>
<proteinExistence type="inferred from homology"/>
<dbReference type="AlphaFoldDB" id="A0A978VI19"/>
<dbReference type="InterPro" id="IPR004274">
    <property type="entry name" value="FCP1_dom"/>
</dbReference>
<dbReference type="EMBL" id="JAEACU010000004">
    <property type="protein sequence ID" value="KAH7532738.1"/>
    <property type="molecule type" value="Genomic_DNA"/>
</dbReference>
<keyword evidence="1" id="KW-0813">Transport</keyword>
<comment type="function">
    <text evidence="1">Essential component of the TIM23 complex, a complex that mediates the translocation of transit peptide-containing proteins across the mitochondrial inner membrane.</text>
</comment>
<sequence length="386" mass="43839">MTLGEMQVDYLLKVGSTMRPSVALEIGVDTTRNLVELSTVKEKKTKWRNRLKKPDFLQNGSLAHKMRETDGLTSADHNKNMVSALSLHDRRSSEAVVISPPVVKPIKKDDKRARISQTSLSLYGETNSNEVIISSGVVKPVKEEDQCAGISNASLVRMPYSLLRKKLLILDVNGLLADIVSPPPKEYKAETKIARRAIFKRPSCLEFLEFCFERFEVGVWSSRSKKIMTRVIDYLMGDMKHKLLFCWDLSHCTPTGFKTLDNKHKTLVFKDLRKIWEKQDPNLPWEKGEYNESNTLLLDDSPYKALLNPAHTAVFPYPYKFQDGRDSSLGAGGDVRAYLEELSMADDVRKFVEQHPFGQNPITESNESWGFYLRVISSVCSLQNTT</sequence>
<accession>A0A978VI19</accession>
<protein>
    <recommendedName>
        <fullName evidence="1">Mitochondrial import inner membrane translocase subunit TIM50</fullName>
    </recommendedName>
</protein>
<dbReference type="Pfam" id="PF03031">
    <property type="entry name" value="NIF"/>
    <property type="match status" value="1"/>
</dbReference>
<dbReference type="Proteomes" id="UP000813462">
    <property type="component" value="Unassembled WGS sequence"/>
</dbReference>
<evidence type="ECO:0000259" key="2">
    <source>
        <dbReference type="PROSITE" id="PS50969"/>
    </source>
</evidence>
<dbReference type="FunFam" id="3.40.50.1000:FF:000257">
    <property type="entry name" value="Haloacid dehalogenase-like hydrolase (HAD) superfamily protein"/>
    <property type="match status" value="1"/>
</dbReference>
<comment type="similarity">
    <text evidence="1">Belongs to the TIM50 family.</text>
</comment>
<keyword evidence="1" id="KW-0809">Transit peptide</keyword>
<dbReference type="GO" id="GO:0005744">
    <property type="term" value="C:TIM23 mitochondrial import inner membrane translocase complex"/>
    <property type="evidence" value="ECO:0007669"/>
    <property type="project" value="UniProtKB-UniRule"/>
</dbReference>
<feature type="domain" description="FCP1 homology" evidence="2">
    <location>
        <begin position="161"/>
        <end position="342"/>
    </location>
</feature>
<dbReference type="InterPro" id="IPR036412">
    <property type="entry name" value="HAD-like_sf"/>
</dbReference>
<comment type="caution">
    <text evidence="3">The sequence shown here is derived from an EMBL/GenBank/DDBJ whole genome shotgun (WGS) entry which is preliminary data.</text>
</comment>
<organism evidence="3 4">
    <name type="scientific">Ziziphus jujuba var. spinosa</name>
    <dbReference type="NCBI Taxonomy" id="714518"/>
    <lineage>
        <taxon>Eukaryota</taxon>
        <taxon>Viridiplantae</taxon>
        <taxon>Streptophyta</taxon>
        <taxon>Embryophyta</taxon>
        <taxon>Tracheophyta</taxon>
        <taxon>Spermatophyta</taxon>
        <taxon>Magnoliopsida</taxon>
        <taxon>eudicotyledons</taxon>
        <taxon>Gunneridae</taxon>
        <taxon>Pentapetalae</taxon>
        <taxon>rosids</taxon>
        <taxon>fabids</taxon>
        <taxon>Rosales</taxon>
        <taxon>Rhamnaceae</taxon>
        <taxon>Paliureae</taxon>
        <taxon>Ziziphus</taxon>
    </lineage>
</organism>
<keyword evidence="1" id="KW-0811">Translocation</keyword>
<evidence type="ECO:0000313" key="3">
    <source>
        <dbReference type="EMBL" id="KAH7532738.1"/>
    </source>
</evidence>
<evidence type="ECO:0000256" key="1">
    <source>
        <dbReference type="RuleBase" id="RU365079"/>
    </source>
</evidence>
<comment type="subcellular location">
    <subcellularLocation>
        <location evidence="1">Mitochondrion inner membrane</location>
        <topology evidence="1">Single-pass membrane protein</topology>
    </subcellularLocation>
</comment>
<dbReference type="InterPro" id="IPR023214">
    <property type="entry name" value="HAD_sf"/>
</dbReference>
<dbReference type="SUPFAM" id="SSF56784">
    <property type="entry name" value="HAD-like"/>
    <property type="match status" value="1"/>
</dbReference>
<comment type="subunit">
    <text evidence="1">Component of the TIM23 complex.</text>
</comment>
<keyword evidence="1" id="KW-0496">Mitochondrion</keyword>